<organism evidence="2 3">
    <name type="scientific">Xenotaenia resolanae</name>
    <dbReference type="NCBI Taxonomy" id="208358"/>
    <lineage>
        <taxon>Eukaryota</taxon>
        <taxon>Metazoa</taxon>
        <taxon>Chordata</taxon>
        <taxon>Craniata</taxon>
        <taxon>Vertebrata</taxon>
        <taxon>Euteleostomi</taxon>
        <taxon>Actinopterygii</taxon>
        <taxon>Neopterygii</taxon>
        <taxon>Teleostei</taxon>
        <taxon>Neoteleostei</taxon>
        <taxon>Acanthomorphata</taxon>
        <taxon>Ovalentaria</taxon>
        <taxon>Atherinomorphae</taxon>
        <taxon>Cyprinodontiformes</taxon>
        <taxon>Goodeidae</taxon>
        <taxon>Xenotaenia</taxon>
    </lineage>
</organism>
<proteinExistence type="predicted"/>
<feature type="chain" id="PRO_5045649793" description="Secreted protein" evidence="1">
    <location>
        <begin position="20"/>
        <end position="120"/>
    </location>
</feature>
<evidence type="ECO:0000313" key="3">
    <source>
        <dbReference type="Proteomes" id="UP001444071"/>
    </source>
</evidence>
<name>A0ABV0W7Z2_9TELE</name>
<feature type="signal peptide" evidence="1">
    <location>
        <begin position="1"/>
        <end position="19"/>
    </location>
</feature>
<evidence type="ECO:0000313" key="2">
    <source>
        <dbReference type="EMBL" id="MEQ2265229.1"/>
    </source>
</evidence>
<sequence>MSVKCVFDCIVNLLSLVECLALGRQTICHTRDDKRDGSESRLLIDFRKTRWVHTHTHTHVTHPFFRLYSHTRFPKGKVSLSSSLGQTRIGYMRNSLLTPEVTAGLTRRSARRNKTRIINA</sequence>
<protein>
    <recommendedName>
        <fullName evidence="4">Secreted protein</fullName>
    </recommendedName>
</protein>
<comment type="caution">
    <text evidence="2">The sequence shown here is derived from an EMBL/GenBank/DDBJ whole genome shotgun (WGS) entry which is preliminary data.</text>
</comment>
<keyword evidence="3" id="KW-1185">Reference proteome</keyword>
<dbReference type="Proteomes" id="UP001444071">
    <property type="component" value="Unassembled WGS sequence"/>
</dbReference>
<keyword evidence="1" id="KW-0732">Signal</keyword>
<gene>
    <name evidence="2" type="ORF">XENORESO_004160</name>
</gene>
<evidence type="ECO:0000256" key="1">
    <source>
        <dbReference type="SAM" id="SignalP"/>
    </source>
</evidence>
<reference evidence="2 3" key="1">
    <citation type="submission" date="2021-06" db="EMBL/GenBank/DDBJ databases">
        <authorList>
            <person name="Palmer J.M."/>
        </authorList>
    </citation>
    <scope>NUCLEOTIDE SEQUENCE [LARGE SCALE GENOMIC DNA]</scope>
    <source>
        <strain evidence="2 3">XR_2019</strain>
        <tissue evidence="2">Muscle</tissue>
    </source>
</reference>
<dbReference type="EMBL" id="JAHRIM010031751">
    <property type="protein sequence ID" value="MEQ2265229.1"/>
    <property type="molecule type" value="Genomic_DNA"/>
</dbReference>
<evidence type="ECO:0008006" key="4">
    <source>
        <dbReference type="Google" id="ProtNLM"/>
    </source>
</evidence>
<accession>A0ABV0W7Z2</accession>